<evidence type="ECO:0000313" key="3">
    <source>
        <dbReference type="Proteomes" id="UP001269819"/>
    </source>
</evidence>
<reference evidence="2 3" key="1">
    <citation type="submission" date="2023-10" db="EMBL/GenBank/DDBJ databases">
        <title>Characteristics and mechanism of a salt-tolerant marine origin heterotrophic nitrifying- aerobic denitrifying bacteria Marinobacter xestospongiae HN1.</title>
        <authorList>
            <person name="Qi R."/>
        </authorList>
    </citation>
    <scope>NUCLEOTIDE SEQUENCE [LARGE SCALE GENOMIC DNA]</scope>
    <source>
        <strain evidence="2 3">HN1</strain>
    </source>
</reference>
<name>A0ABU3W266_9GAMM</name>
<proteinExistence type="predicted"/>
<dbReference type="Gene3D" id="1.20.1050.10">
    <property type="match status" value="1"/>
</dbReference>
<dbReference type="Proteomes" id="UP001269819">
    <property type="component" value="Unassembled WGS sequence"/>
</dbReference>
<gene>
    <name evidence="2" type="ORF">RYS15_17620</name>
</gene>
<evidence type="ECO:0000259" key="1">
    <source>
        <dbReference type="PROSITE" id="PS50404"/>
    </source>
</evidence>
<dbReference type="Gene3D" id="3.40.30.10">
    <property type="entry name" value="Glutaredoxin"/>
    <property type="match status" value="1"/>
</dbReference>
<dbReference type="CDD" id="cd03043">
    <property type="entry name" value="GST_N_1"/>
    <property type="match status" value="1"/>
</dbReference>
<dbReference type="InterPro" id="IPR036249">
    <property type="entry name" value="Thioredoxin-like_sf"/>
</dbReference>
<dbReference type="InterPro" id="IPR036282">
    <property type="entry name" value="Glutathione-S-Trfase_C_sf"/>
</dbReference>
<dbReference type="InterPro" id="IPR004045">
    <property type="entry name" value="Glutathione_S-Trfase_N"/>
</dbReference>
<dbReference type="SUPFAM" id="SSF52833">
    <property type="entry name" value="Thioredoxin-like"/>
    <property type="match status" value="1"/>
</dbReference>
<dbReference type="RefSeq" id="WP_316974910.1">
    <property type="nucleotide sequence ID" value="NZ_JAWIIJ010000015.1"/>
</dbReference>
<dbReference type="InterPro" id="IPR040079">
    <property type="entry name" value="Glutathione_S-Trfase"/>
</dbReference>
<dbReference type="SFLD" id="SFLDS00019">
    <property type="entry name" value="Glutathione_Transferase_(cytos"/>
    <property type="match status" value="1"/>
</dbReference>
<dbReference type="PROSITE" id="PS50404">
    <property type="entry name" value="GST_NTER"/>
    <property type="match status" value="1"/>
</dbReference>
<sequence length="232" mass="26460">MTTLYIANKNYSSWSLRAWLLMKELAIPFEERLLPFGDDSAWGPFRALGGGGKVPTLQQGDLLVWDSLAIVEHLAERHPQVWPSRTDNRAWARSACAEMHSGFTTMRDLCSMNIALRVELTERPADLVRDIERIHQLWLQGLERFGGPFLAGDRFTAVDAFYAPIVLRFETYGLCQDTRVQAYMDQIRTLPALEDWCREALAEPWVDPEHEADCVQCGRVLEDHRQGDPVTA</sequence>
<comment type="caution">
    <text evidence="2">The sequence shown here is derived from an EMBL/GenBank/DDBJ whole genome shotgun (WGS) entry which is preliminary data.</text>
</comment>
<feature type="domain" description="GST N-terminal" evidence="1">
    <location>
        <begin position="2"/>
        <end position="82"/>
    </location>
</feature>
<dbReference type="Pfam" id="PF13410">
    <property type="entry name" value="GST_C_2"/>
    <property type="match status" value="1"/>
</dbReference>
<dbReference type="SUPFAM" id="SSF47616">
    <property type="entry name" value="GST C-terminal domain-like"/>
    <property type="match status" value="1"/>
</dbReference>
<protein>
    <submittedName>
        <fullName evidence="2">Glutathione S-transferase family protein</fullName>
    </submittedName>
</protein>
<dbReference type="PANTHER" id="PTHR44051">
    <property type="entry name" value="GLUTATHIONE S-TRANSFERASE-RELATED"/>
    <property type="match status" value="1"/>
</dbReference>
<evidence type="ECO:0000313" key="2">
    <source>
        <dbReference type="EMBL" id="MDV2080506.1"/>
    </source>
</evidence>
<dbReference type="CDD" id="cd03194">
    <property type="entry name" value="GST_C_3"/>
    <property type="match status" value="1"/>
</dbReference>
<dbReference type="EMBL" id="JAWIIJ010000015">
    <property type="protein sequence ID" value="MDV2080506.1"/>
    <property type="molecule type" value="Genomic_DNA"/>
</dbReference>
<dbReference type="Pfam" id="PF13409">
    <property type="entry name" value="GST_N_2"/>
    <property type="match status" value="1"/>
</dbReference>
<organism evidence="2 3">
    <name type="scientific">Marinobacter xestospongiae</name>
    <dbReference type="NCBI Taxonomy" id="994319"/>
    <lineage>
        <taxon>Bacteria</taxon>
        <taxon>Pseudomonadati</taxon>
        <taxon>Pseudomonadota</taxon>
        <taxon>Gammaproteobacteria</taxon>
        <taxon>Pseudomonadales</taxon>
        <taxon>Marinobacteraceae</taxon>
        <taxon>Marinobacter</taxon>
    </lineage>
</organism>
<dbReference type="PANTHER" id="PTHR44051:SF21">
    <property type="entry name" value="GLUTATHIONE S-TRANSFERASE FAMILY PROTEIN"/>
    <property type="match status" value="1"/>
</dbReference>
<accession>A0ABU3W266</accession>
<keyword evidence="3" id="KW-1185">Reference proteome</keyword>